<keyword evidence="1" id="KW-1133">Transmembrane helix</keyword>
<organism evidence="2 3">
    <name type="scientific">Maribacter orientalis</name>
    <dbReference type="NCBI Taxonomy" id="228957"/>
    <lineage>
        <taxon>Bacteria</taxon>
        <taxon>Pseudomonadati</taxon>
        <taxon>Bacteroidota</taxon>
        <taxon>Flavobacteriia</taxon>
        <taxon>Flavobacteriales</taxon>
        <taxon>Flavobacteriaceae</taxon>
        <taxon>Maribacter</taxon>
    </lineage>
</organism>
<dbReference type="RefSeq" id="WP_091627159.1">
    <property type="nucleotide sequence ID" value="NZ_FNZN01000012.1"/>
</dbReference>
<dbReference type="OrthoDB" id="1174420at2"/>
<evidence type="ECO:0000313" key="2">
    <source>
        <dbReference type="EMBL" id="SEM21969.1"/>
    </source>
</evidence>
<keyword evidence="1" id="KW-0812">Transmembrane</keyword>
<evidence type="ECO:0000313" key="3">
    <source>
        <dbReference type="Proteomes" id="UP000198990"/>
    </source>
</evidence>
<keyword evidence="1" id="KW-0472">Membrane</keyword>
<feature type="transmembrane region" description="Helical" evidence="1">
    <location>
        <begin position="151"/>
        <end position="170"/>
    </location>
</feature>
<name>A0A1H7WLS6_9FLAO</name>
<protein>
    <recommendedName>
        <fullName evidence="4">CAAX protease self-immunity</fullName>
    </recommendedName>
</protein>
<proteinExistence type="predicted"/>
<dbReference type="AlphaFoldDB" id="A0A1H7WLS6"/>
<dbReference type="Proteomes" id="UP000198990">
    <property type="component" value="Unassembled WGS sequence"/>
</dbReference>
<sequence>MSEFIKKYEIWVFLVIGPILNALFVYARIQNIIPRFLYIHGRFCVLLLVLLAIVKFTRGNEGIKEIFRPMLKWKVNPKWYLFSLLFAMSVGSITLLLKGMYFEGEYFSFLKFDFAAQTLKGSLVLLIWAFLGEVVWVSYCIRELSKITKPFYASLLVGIFWTIWWIPIIYHGEGILPGIPIGPLSIFMMGIAGMCAVVYGCVKSGVVVLVMQFMLNMTLNILSVSPTKGGVSTFTSFAIIYFLTMLIFMYFMNPSKRLKSSSSKRSFKII</sequence>
<accession>A0A1H7WLS6</accession>
<gene>
    <name evidence="2" type="ORF">SAMN04488008_1122</name>
</gene>
<evidence type="ECO:0000256" key="1">
    <source>
        <dbReference type="SAM" id="Phobius"/>
    </source>
</evidence>
<feature type="transmembrane region" description="Helical" evidence="1">
    <location>
        <begin position="12"/>
        <end position="29"/>
    </location>
</feature>
<dbReference type="EMBL" id="FNZN01000012">
    <property type="protein sequence ID" value="SEM21969.1"/>
    <property type="molecule type" value="Genomic_DNA"/>
</dbReference>
<feature type="transmembrane region" description="Helical" evidence="1">
    <location>
        <begin position="176"/>
        <end position="199"/>
    </location>
</feature>
<feature type="transmembrane region" description="Helical" evidence="1">
    <location>
        <begin position="206"/>
        <end position="225"/>
    </location>
</feature>
<evidence type="ECO:0008006" key="4">
    <source>
        <dbReference type="Google" id="ProtNLM"/>
    </source>
</evidence>
<keyword evidence="3" id="KW-1185">Reference proteome</keyword>
<feature type="transmembrane region" description="Helical" evidence="1">
    <location>
        <begin position="35"/>
        <end position="58"/>
    </location>
</feature>
<reference evidence="3" key="1">
    <citation type="submission" date="2016-10" db="EMBL/GenBank/DDBJ databases">
        <authorList>
            <person name="Varghese N."/>
            <person name="Submissions S."/>
        </authorList>
    </citation>
    <scope>NUCLEOTIDE SEQUENCE [LARGE SCALE GENOMIC DNA]</scope>
    <source>
        <strain evidence="3">DSM 16471</strain>
    </source>
</reference>
<feature type="transmembrane region" description="Helical" evidence="1">
    <location>
        <begin position="79"/>
        <end position="101"/>
    </location>
</feature>
<feature type="transmembrane region" description="Helical" evidence="1">
    <location>
        <begin position="231"/>
        <end position="252"/>
    </location>
</feature>
<feature type="transmembrane region" description="Helical" evidence="1">
    <location>
        <begin position="121"/>
        <end position="139"/>
    </location>
</feature>